<dbReference type="RefSeq" id="WP_151692492.1">
    <property type="nucleotide sequence ID" value="NZ_BMGX01000002.1"/>
</dbReference>
<keyword evidence="1" id="KW-1133">Transmembrane helix</keyword>
<accession>A0A6L3ZIR9</accession>
<dbReference type="AlphaFoldDB" id="A0A6L3ZIR9"/>
<dbReference type="Pfam" id="PF14079">
    <property type="entry name" value="DUF4260"/>
    <property type="match status" value="1"/>
</dbReference>
<evidence type="ECO:0000256" key="1">
    <source>
        <dbReference type="SAM" id="Phobius"/>
    </source>
</evidence>
<keyword evidence="1" id="KW-0472">Membrane</keyword>
<feature type="transmembrane region" description="Helical" evidence="1">
    <location>
        <begin position="12"/>
        <end position="34"/>
    </location>
</feature>
<keyword evidence="3" id="KW-1185">Reference proteome</keyword>
<dbReference type="InterPro" id="IPR025356">
    <property type="entry name" value="DUF4260"/>
</dbReference>
<dbReference type="EMBL" id="WBVQ01000001">
    <property type="protein sequence ID" value="KAB2817804.1"/>
    <property type="molecule type" value="Genomic_DNA"/>
</dbReference>
<gene>
    <name evidence="2" type="ORF">F8C82_05210</name>
</gene>
<name>A0A6L3ZIR9_9FLAO</name>
<dbReference type="Proteomes" id="UP000484164">
    <property type="component" value="Unassembled WGS sequence"/>
</dbReference>
<proteinExistence type="predicted"/>
<sequence length="118" mass="13524">MKTLVRIEEFAQWIFGFLLTLQLGYDWWLFWALLLLPDIGMIGYIAGPKTGATLYNLFHHKGIALLVAAFGFYLVDDYVLLTGIILFSHSAMDRFFGYGLKYPDNFKHTHLGMIGKVD</sequence>
<organism evidence="2 3">
    <name type="scientific">Phaeocystidibacter marisrubri</name>
    <dbReference type="NCBI Taxonomy" id="1577780"/>
    <lineage>
        <taxon>Bacteria</taxon>
        <taxon>Pseudomonadati</taxon>
        <taxon>Bacteroidota</taxon>
        <taxon>Flavobacteriia</taxon>
        <taxon>Flavobacteriales</taxon>
        <taxon>Phaeocystidibacteraceae</taxon>
        <taxon>Phaeocystidibacter</taxon>
    </lineage>
</organism>
<evidence type="ECO:0000313" key="2">
    <source>
        <dbReference type="EMBL" id="KAB2817804.1"/>
    </source>
</evidence>
<evidence type="ECO:0000313" key="3">
    <source>
        <dbReference type="Proteomes" id="UP000484164"/>
    </source>
</evidence>
<feature type="transmembrane region" description="Helical" evidence="1">
    <location>
        <begin position="63"/>
        <end position="87"/>
    </location>
</feature>
<keyword evidence="1" id="KW-0812">Transmembrane</keyword>
<protein>
    <submittedName>
        <fullName evidence="2">DUF4260 domain-containing protein</fullName>
    </submittedName>
</protein>
<reference evidence="2 3" key="1">
    <citation type="submission" date="2019-10" db="EMBL/GenBank/DDBJ databases">
        <title>Genome sequence of Phaeocystidibacter marisrubri JCM30614 (type strain).</title>
        <authorList>
            <person name="Bowman J.P."/>
        </authorList>
    </citation>
    <scope>NUCLEOTIDE SEQUENCE [LARGE SCALE GENOMIC DNA]</scope>
    <source>
        <strain evidence="2 3">JCM 30614</strain>
    </source>
</reference>
<comment type="caution">
    <text evidence="2">The sequence shown here is derived from an EMBL/GenBank/DDBJ whole genome shotgun (WGS) entry which is preliminary data.</text>
</comment>
<dbReference type="OrthoDB" id="9813911at2"/>